<dbReference type="PROSITE" id="PS50994">
    <property type="entry name" value="INTEGRASE"/>
    <property type="match status" value="1"/>
</dbReference>
<evidence type="ECO:0000259" key="2">
    <source>
        <dbReference type="PROSITE" id="PS50994"/>
    </source>
</evidence>
<gene>
    <name evidence="3" type="ORF">KCH_28100</name>
</gene>
<dbReference type="HOGENOM" id="CLU_363221_0_0_11"/>
<name>A0A066YZJ6_9ACTN</name>
<dbReference type="AlphaFoldDB" id="A0A066YZJ6"/>
<dbReference type="Pfam" id="PF05621">
    <property type="entry name" value="TniB"/>
    <property type="match status" value="1"/>
</dbReference>
<feature type="region of interest" description="Disordered" evidence="1">
    <location>
        <begin position="295"/>
        <end position="381"/>
    </location>
</feature>
<reference evidence="3 4" key="1">
    <citation type="submission" date="2014-05" db="EMBL/GenBank/DDBJ databases">
        <title>Draft Genome Sequence of Kitasatospora cheerisanensis KCTC 2395.</title>
        <authorList>
            <person name="Nam D.H."/>
        </authorList>
    </citation>
    <scope>NUCLEOTIDE SEQUENCE [LARGE SCALE GENOMIC DNA]</scope>
    <source>
        <strain evidence="3 4">KCTC 2395</strain>
    </source>
</reference>
<feature type="compositionally biased region" description="Basic residues" evidence="1">
    <location>
        <begin position="304"/>
        <end position="317"/>
    </location>
</feature>
<organism evidence="3 4">
    <name type="scientific">Kitasatospora cheerisanensis KCTC 2395</name>
    <dbReference type="NCBI Taxonomy" id="1348663"/>
    <lineage>
        <taxon>Bacteria</taxon>
        <taxon>Bacillati</taxon>
        <taxon>Actinomycetota</taxon>
        <taxon>Actinomycetes</taxon>
        <taxon>Kitasatosporales</taxon>
        <taxon>Streptomycetaceae</taxon>
        <taxon>Kitasatospora</taxon>
    </lineage>
</organism>
<dbReference type="EMBL" id="JNBY01000084">
    <property type="protein sequence ID" value="KDN85414.1"/>
    <property type="molecule type" value="Genomic_DNA"/>
</dbReference>
<accession>A0A066YZJ6</accession>
<dbReference type="InterPro" id="IPR001584">
    <property type="entry name" value="Integrase_cat-core"/>
</dbReference>
<evidence type="ECO:0000313" key="4">
    <source>
        <dbReference type="Proteomes" id="UP000027178"/>
    </source>
</evidence>
<dbReference type="PATRIC" id="fig|1348663.4.peg.2712"/>
<dbReference type="Gene3D" id="3.30.420.10">
    <property type="entry name" value="Ribonuclease H-like superfamily/Ribonuclease H"/>
    <property type="match status" value="1"/>
</dbReference>
<feature type="region of interest" description="Disordered" evidence="1">
    <location>
        <begin position="744"/>
        <end position="769"/>
    </location>
</feature>
<dbReference type="Proteomes" id="UP000027178">
    <property type="component" value="Unassembled WGS sequence"/>
</dbReference>
<evidence type="ECO:0000313" key="3">
    <source>
        <dbReference type="EMBL" id="KDN85414.1"/>
    </source>
</evidence>
<protein>
    <recommendedName>
        <fullName evidence="2">Integrase catalytic domain-containing protein</fullName>
    </recommendedName>
</protein>
<dbReference type="eggNOG" id="COG2801">
    <property type="taxonomic scope" value="Bacteria"/>
</dbReference>
<dbReference type="InterPro" id="IPR027417">
    <property type="entry name" value="P-loop_NTPase"/>
</dbReference>
<feature type="compositionally biased region" description="Acidic residues" evidence="1">
    <location>
        <begin position="760"/>
        <end position="769"/>
    </location>
</feature>
<dbReference type="eggNOG" id="COG2842">
    <property type="taxonomic scope" value="Bacteria"/>
</dbReference>
<dbReference type="SUPFAM" id="SSF52540">
    <property type="entry name" value="P-loop containing nucleoside triphosphate hydrolases"/>
    <property type="match status" value="1"/>
</dbReference>
<feature type="compositionally biased region" description="Low complexity" evidence="1">
    <location>
        <begin position="352"/>
        <end position="367"/>
    </location>
</feature>
<dbReference type="InterPro" id="IPR036397">
    <property type="entry name" value="RNaseH_sf"/>
</dbReference>
<sequence>MRPAWDDALRYSMLRVPYERLLSLDERLAQAAARPVIYPETLIFDHGKPYQSDVVRRACRSWKIDIQDARKLKPTDKPHVERLFGTIREQFSMHVAGYKGFNVATRGRTVEEQARWSIDEIAEFFAEYVVAVYQQNSHSGLHLYGFPDLEVSPNEAYAMALGSAGFVDCPRDPNLYYELLPIADNGGRVINSYGVEINYLVYNAEVLYQFRKAKSPYPNELWPIRYDPRNLLHVYFHNPRDKKWYTLRWTHALSDLQPFTDITLREAKRLLVQRGADASKQTNIAQALRELQNRTDAPETWTKGTRKRWTRDRHRAHAQAADALRSIPAVPAPQPRHPFRRPASPPSPPCTPSQTCSTRTTTSISTPSSPPPCGTRAPTRRTKHVAAIAFPDDDPRYFEHPGLSEPRTKEEWRAYLDSEPPTKPDRLSLELYEQLSAKEKTLHNKARNAHHSALVIVRTAKMEAIHHQIRRRMVTNAHQPAGARRGIVLDGPATLGKSTLVKMFGYDFEHGLREEFPERFERSYRVDNRSIDYTPVVYVNIPSQATPKDLSIALADYMGMGYRSGATKSTITNRLLDEMRRCGVELVIIDDAHFMDLSLREGKVVNDHLKFIANHTAATFIYTGVDLKHSGLFLEGAGGSRVTQTSGRNTLLHIEPFSIETRQDKADWVSVIASMEDALVLYRHQPGTLKRAWKYLHQRTGGNISSLAELIRESAAEAVMTGAEAVDRKLMSSIVINENAQTTYDTSWHEEPQPPIVSSDPDDGETAAS</sequence>
<dbReference type="GO" id="GO:0003676">
    <property type="term" value="F:nucleic acid binding"/>
    <property type="evidence" value="ECO:0007669"/>
    <property type="project" value="InterPro"/>
</dbReference>
<dbReference type="SUPFAM" id="SSF53098">
    <property type="entry name" value="Ribonuclease H-like"/>
    <property type="match status" value="1"/>
</dbReference>
<dbReference type="InterPro" id="IPR008868">
    <property type="entry name" value="TniB"/>
</dbReference>
<evidence type="ECO:0000256" key="1">
    <source>
        <dbReference type="SAM" id="MobiDB-lite"/>
    </source>
</evidence>
<proteinExistence type="predicted"/>
<dbReference type="Gene3D" id="3.40.50.300">
    <property type="entry name" value="P-loop containing nucleotide triphosphate hydrolases"/>
    <property type="match status" value="1"/>
</dbReference>
<keyword evidence="4" id="KW-1185">Reference proteome</keyword>
<dbReference type="GO" id="GO:0015074">
    <property type="term" value="P:DNA integration"/>
    <property type="evidence" value="ECO:0007669"/>
    <property type="project" value="InterPro"/>
</dbReference>
<feature type="domain" description="Integrase catalytic" evidence="2">
    <location>
        <begin position="39"/>
        <end position="161"/>
    </location>
</feature>
<comment type="caution">
    <text evidence="3">The sequence shown here is derived from an EMBL/GenBank/DDBJ whole genome shotgun (WGS) entry which is preliminary data.</text>
</comment>
<dbReference type="InterPro" id="IPR012337">
    <property type="entry name" value="RNaseH-like_sf"/>
</dbReference>